<proteinExistence type="predicted"/>
<comment type="caution">
    <text evidence="2">The sequence shown here is derived from an EMBL/GenBank/DDBJ whole genome shotgun (WGS) entry which is preliminary data.</text>
</comment>
<dbReference type="Proteomes" id="UP001279410">
    <property type="component" value="Unassembled WGS sequence"/>
</dbReference>
<protein>
    <submittedName>
        <fullName evidence="2">Mitochondrial Rho GTPase 1-A isoform X1</fullName>
    </submittedName>
</protein>
<accession>A0AAD3RFQ8</accession>
<gene>
    <name evidence="2" type="ORF">AKAME5_001811700</name>
</gene>
<evidence type="ECO:0000313" key="2">
    <source>
        <dbReference type="EMBL" id="GLD66736.1"/>
    </source>
</evidence>
<evidence type="ECO:0000313" key="3">
    <source>
        <dbReference type="Proteomes" id="UP001279410"/>
    </source>
</evidence>
<reference evidence="2" key="1">
    <citation type="submission" date="2022-08" db="EMBL/GenBank/DDBJ databases">
        <title>Genome sequencing of akame (Lates japonicus).</title>
        <authorList>
            <person name="Hashiguchi Y."/>
            <person name="Takahashi H."/>
        </authorList>
    </citation>
    <scope>NUCLEOTIDE SEQUENCE</scope>
    <source>
        <strain evidence="2">Kochi</strain>
    </source>
</reference>
<dbReference type="AlphaFoldDB" id="A0AAD3RFQ8"/>
<feature type="region of interest" description="Disordered" evidence="1">
    <location>
        <begin position="177"/>
        <end position="203"/>
    </location>
</feature>
<organism evidence="2 3">
    <name type="scientific">Lates japonicus</name>
    <name type="common">Japanese lates</name>
    <dbReference type="NCBI Taxonomy" id="270547"/>
    <lineage>
        <taxon>Eukaryota</taxon>
        <taxon>Metazoa</taxon>
        <taxon>Chordata</taxon>
        <taxon>Craniata</taxon>
        <taxon>Vertebrata</taxon>
        <taxon>Euteleostomi</taxon>
        <taxon>Actinopterygii</taxon>
        <taxon>Neopterygii</taxon>
        <taxon>Teleostei</taxon>
        <taxon>Neoteleostei</taxon>
        <taxon>Acanthomorphata</taxon>
        <taxon>Carangaria</taxon>
        <taxon>Carangaria incertae sedis</taxon>
        <taxon>Centropomidae</taxon>
        <taxon>Lates</taxon>
    </lineage>
</organism>
<evidence type="ECO:0000256" key="1">
    <source>
        <dbReference type="SAM" id="MobiDB-lite"/>
    </source>
</evidence>
<name>A0AAD3RFQ8_LATJO</name>
<keyword evidence="3" id="KW-1185">Reference proteome</keyword>
<dbReference type="EMBL" id="BRZM01000097">
    <property type="protein sequence ID" value="GLD66736.1"/>
    <property type="molecule type" value="Genomic_DNA"/>
</dbReference>
<sequence length="290" mass="31512">MFSVVKLALSFAFYQSDHGARIDLQKKQTQARRLRCNVLGACGASGKAASSSFQEEICSVHVQHGGRPTKNIYTRLTTMAMYRPDLKVNQEELLGTGGGCGGCLLSEDFSLAQQVSAVYNGEVHLYRGLYWALIPSDRHMAQADLKNSTFWPGGGNRCHRLCRAGSRHVQGCSNRLSRLANQPNQPGPIASDPPHPSHSTTRAKKQIRKIIGCSGLVRELTASAVFEITMTKRKEKWSAAYATVMESLPAFGHSLPCPPVKAHCEAEASAVSLSEELSSEATVQTHSVSL</sequence>